<keyword evidence="4" id="KW-1185">Reference proteome</keyword>
<feature type="chain" id="PRO_5022936028" evidence="2">
    <location>
        <begin position="23"/>
        <end position="162"/>
    </location>
</feature>
<proteinExistence type="predicted"/>
<evidence type="ECO:0000313" key="3">
    <source>
        <dbReference type="EMBL" id="MPC89011.1"/>
    </source>
</evidence>
<name>A0A5B7IU01_PORTR</name>
<evidence type="ECO:0000256" key="2">
    <source>
        <dbReference type="SAM" id="SignalP"/>
    </source>
</evidence>
<dbReference type="EMBL" id="VSRR010079636">
    <property type="protein sequence ID" value="MPC89011.1"/>
    <property type="molecule type" value="Genomic_DNA"/>
</dbReference>
<feature type="compositionally biased region" description="Basic residues" evidence="1">
    <location>
        <begin position="80"/>
        <end position="90"/>
    </location>
</feature>
<comment type="caution">
    <text evidence="3">The sequence shown here is derived from an EMBL/GenBank/DDBJ whole genome shotgun (WGS) entry which is preliminary data.</text>
</comment>
<feature type="region of interest" description="Disordered" evidence="1">
    <location>
        <begin position="130"/>
        <end position="162"/>
    </location>
</feature>
<dbReference type="AlphaFoldDB" id="A0A5B7IU01"/>
<evidence type="ECO:0000256" key="1">
    <source>
        <dbReference type="SAM" id="MobiDB-lite"/>
    </source>
</evidence>
<accession>A0A5B7IU01</accession>
<protein>
    <submittedName>
        <fullName evidence="3">Uncharacterized protein</fullName>
    </submittedName>
</protein>
<sequence>MASDSTNLVICVALSCFVAAAGTSKPYFSSSVVRYSSNFPGGPKPYSYVVQYSRNFKDSRGERTQPGPASRHAPITARTHEHRPRSAPRRAPRLIVEEVRKIVEISIQEGYERGGYDHRHYQTHNTTWSEYENEEEYSEGKQEGSKIGSGDYSSKVGLGRIL</sequence>
<dbReference type="OrthoDB" id="10639509at2759"/>
<feature type="region of interest" description="Disordered" evidence="1">
    <location>
        <begin position="58"/>
        <end position="90"/>
    </location>
</feature>
<reference evidence="3 4" key="1">
    <citation type="submission" date="2019-05" db="EMBL/GenBank/DDBJ databases">
        <title>Another draft genome of Portunus trituberculatus and its Hox gene families provides insights of decapod evolution.</title>
        <authorList>
            <person name="Jeong J.-H."/>
            <person name="Song I."/>
            <person name="Kim S."/>
            <person name="Choi T."/>
            <person name="Kim D."/>
            <person name="Ryu S."/>
            <person name="Kim W."/>
        </authorList>
    </citation>
    <scope>NUCLEOTIDE SEQUENCE [LARGE SCALE GENOMIC DNA]</scope>
    <source>
        <tissue evidence="3">Muscle</tissue>
    </source>
</reference>
<feature type="signal peptide" evidence="2">
    <location>
        <begin position="1"/>
        <end position="22"/>
    </location>
</feature>
<gene>
    <name evidence="3" type="ORF">E2C01_083939</name>
</gene>
<evidence type="ECO:0000313" key="4">
    <source>
        <dbReference type="Proteomes" id="UP000324222"/>
    </source>
</evidence>
<keyword evidence="2" id="KW-0732">Signal</keyword>
<dbReference type="Proteomes" id="UP000324222">
    <property type="component" value="Unassembled WGS sequence"/>
</dbReference>
<organism evidence="3 4">
    <name type="scientific">Portunus trituberculatus</name>
    <name type="common">Swimming crab</name>
    <name type="synonym">Neptunus trituberculatus</name>
    <dbReference type="NCBI Taxonomy" id="210409"/>
    <lineage>
        <taxon>Eukaryota</taxon>
        <taxon>Metazoa</taxon>
        <taxon>Ecdysozoa</taxon>
        <taxon>Arthropoda</taxon>
        <taxon>Crustacea</taxon>
        <taxon>Multicrustacea</taxon>
        <taxon>Malacostraca</taxon>
        <taxon>Eumalacostraca</taxon>
        <taxon>Eucarida</taxon>
        <taxon>Decapoda</taxon>
        <taxon>Pleocyemata</taxon>
        <taxon>Brachyura</taxon>
        <taxon>Eubrachyura</taxon>
        <taxon>Portunoidea</taxon>
        <taxon>Portunidae</taxon>
        <taxon>Portuninae</taxon>
        <taxon>Portunus</taxon>
    </lineage>
</organism>